<dbReference type="RefSeq" id="WP_377302520.1">
    <property type="nucleotide sequence ID" value="NZ_JBHSMK010000002.1"/>
</dbReference>
<dbReference type="EMBL" id="JBHSMK010000002">
    <property type="protein sequence ID" value="MFC5435840.1"/>
    <property type="molecule type" value="Genomic_DNA"/>
</dbReference>
<sequence>MMDITGQAGGATARHRLDNGQRTRLVVRDRARAPAWAGALSSVGVQGPRDLGLITRLQLLEQALDALPRAHMRAAWFVGKLRPEVALAQREGRLARLDMLESAA</sequence>
<protein>
    <submittedName>
        <fullName evidence="2">Uncharacterized protein</fullName>
    </submittedName>
</protein>
<accession>A0ABW0JJC4</accession>
<keyword evidence="3" id="KW-1185">Reference proteome</keyword>
<evidence type="ECO:0000313" key="3">
    <source>
        <dbReference type="Proteomes" id="UP001596013"/>
    </source>
</evidence>
<name>A0ABW0JJC4_9GAMM</name>
<evidence type="ECO:0000256" key="1">
    <source>
        <dbReference type="SAM" id="MobiDB-lite"/>
    </source>
</evidence>
<comment type="caution">
    <text evidence="2">The sequence shown here is derived from an EMBL/GenBank/DDBJ whole genome shotgun (WGS) entry which is preliminary data.</text>
</comment>
<proteinExistence type="predicted"/>
<organism evidence="2 3">
    <name type="scientific">Rhodanobacter umsongensis</name>
    <dbReference type="NCBI Taxonomy" id="633153"/>
    <lineage>
        <taxon>Bacteria</taxon>
        <taxon>Pseudomonadati</taxon>
        <taxon>Pseudomonadota</taxon>
        <taxon>Gammaproteobacteria</taxon>
        <taxon>Lysobacterales</taxon>
        <taxon>Rhodanobacteraceae</taxon>
        <taxon>Rhodanobacter</taxon>
    </lineage>
</organism>
<dbReference type="Proteomes" id="UP001596013">
    <property type="component" value="Unassembled WGS sequence"/>
</dbReference>
<evidence type="ECO:0000313" key="2">
    <source>
        <dbReference type="EMBL" id="MFC5435840.1"/>
    </source>
</evidence>
<gene>
    <name evidence="2" type="ORF">ACFPME_04680</name>
</gene>
<feature type="region of interest" description="Disordered" evidence="1">
    <location>
        <begin position="1"/>
        <end position="20"/>
    </location>
</feature>
<reference evidence="3" key="1">
    <citation type="journal article" date="2019" name="Int. J. Syst. Evol. Microbiol.">
        <title>The Global Catalogue of Microorganisms (GCM) 10K type strain sequencing project: providing services to taxonomists for standard genome sequencing and annotation.</title>
        <authorList>
            <consortium name="The Broad Institute Genomics Platform"/>
            <consortium name="The Broad Institute Genome Sequencing Center for Infectious Disease"/>
            <person name="Wu L."/>
            <person name="Ma J."/>
        </authorList>
    </citation>
    <scope>NUCLEOTIDE SEQUENCE [LARGE SCALE GENOMIC DNA]</scope>
    <source>
        <strain evidence="3">JCM 17130</strain>
    </source>
</reference>